<feature type="region of interest" description="Disordered" evidence="2">
    <location>
        <begin position="584"/>
        <end position="636"/>
    </location>
</feature>
<dbReference type="KEGG" id="csyr:103251004"/>
<dbReference type="Pfam" id="PF00249">
    <property type="entry name" value="Myb_DNA-binding"/>
    <property type="match status" value="1"/>
</dbReference>
<dbReference type="FunFam" id="1.20.58.1880:FF:000002">
    <property type="entry name" value="nuclear receptor corepressor 2 isoform X1"/>
    <property type="match status" value="1"/>
</dbReference>
<dbReference type="SMART" id="SM00717">
    <property type="entry name" value="SANT"/>
    <property type="match status" value="1"/>
</dbReference>
<dbReference type="Gene3D" id="1.20.58.1880">
    <property type="match status" value="1"/>
</dbReference>
<feature type="region of interest" description="Disordered" evidence="2">
    <location>
        <begin position="186"/>
        <end position="464"/>
    </location>
</feature>
<proteinExistence type="inferred from homology"/>
<feature type="domain" description="SANT" evidence="4">
    <location>
        <begin position="123"/>
        <end position="174"/>
    </location>
</feature>
<dbReference type="InterPro" id="IPR017930">
    <property type="entry name" value="Myb_dom"/>
</dbReference>
<feature type="compositionally biased region" description="Basic and acidic residues" evidence="2">
    <location>
        <begin position="1076"/>
        <end position="1085"/>
    </location>
</feature>
<dbReference type="OrthoDB" id="9537155at2759"/>
<dbReference type="GO" id="GO:0005654">
    <property type="term" value="C:nucleoplasm"/>
    <property type="evidence" value="ECO:0007669"/>
    <property type="project" value="UniProtKB-ARBA"/>
</dbReference>
<feature type="compositionally biased region" description="Acidic residues" evidence="2">
    <location>
        <begin position="226"/>
        <end position="235"/>
    </location>
</feature>
<organism evidence="6 7">
    <name type="scientific">Carlito syrichta</name>
    <name type="common">Philippine tarsier</name>
    <name type="synonym">Tarsius syrichta</name>
    <dbReference type="NCBI Taxonomy" id="1868482"/>
    <lineage>
        <taxon>Eukaryota</taxon>
        <taxon>Metazoa</taxon>
        <taxon>Chordata</taxon>
        <taxon>Craniata</taxon>
        <taxon>Vertebrata</taxon>
        <taxon>Euteleostomi</taxon>
        <taxon>Mammalia</taxon>
        <taxon>Eutheria</taxon>
        <taxon>Euarchontoglires</taxon>
        <taxon>Primates</taxon>
        <taxon>Haplorrhini</taxon>
        <taxon>Tarsiiformes</taxon>
        <taxon>Tarsiidae</taxon>
        <taxon>Carlito</taxon>
    </lineage>
</organism>
<dbReference type="GO" id="GO:0032991">
    <property type="term" value="C:protein-containing complex"/>
    <property type="evidence" value="ECO:0007669"/>
    <property type="project" value="UniProtKB-ARBA"/>
</dbReference>
<name>A0A3Q0DNJ9_CARSF</name>
<feature type="non-terminal residue" evidence="7">
    <location>
        <position position="1"/>
    </location>
</feature>
<feature type="compositionally biased region" description="Low complexity" evidence="2">
    <location>
        <begin position="200"/>
        <end position="212"/>
    </location>
</feature>
<gene>
    <name evidence="7" type="primary">LOC103251004</name>
</gene>
<dbReference type="InterPro" id="IPR009057">
    <property type="entry name" value="Homeodomain-like_sf"/>
</dbReference>
<feature type="region of interest" description="Disordered" evidence="2">
    <location>
        <begin position="842"/>
        <end position="944"/>
    </location>
</feature>
<feature type="compositionally biased region" description="Low complexity" evidence="2">
    <location>
        <begin position="275"/>
        <end position="287"/>
    </location>
</feature>
<dbReference type="InterPro" id="IPR001005">
    <property type="entry name" value="SANT/Myb"/>
</dbReference>
<feature type="domain" description="HTH myb-type" evidence="5">
    <location>
        <begin position="127"/>
        <end position="174"/>
    </location>
</feature>
<dbReference type="PANTHER" id="PTHR13992">
    <property type="entry name" value="NUCLEAR RECEPTOR CO-REPRESSOR RELATED NCOR"/>
    <property type="match status" value="1"/>
</dbReference>
<dbReference type="PROSITE" id="PS51293">
    <property type="entry name" value="SANT"/>
    <property type="match status" value="2"/>
</dbReference>
<feature type="domain" description="SANT" evidence="4">
    <location>
        <begin position="1"/>
        <end position="17"/>
    </location>
</feature>
<dbReference type="GO" id="GO:0003714">
    <property type="term" value="F:transcription corepressor activity"/>
    <property type="evidence" value="ECO:0007669"/>
    <property type="project" value="TreeGrafter"/>
</dbReference>
<evidence type="ECO:0000259" key="3">
    <source>
        <dbReference type="PROSITE" id="PS50090"/>
    </source>
</evidence>
<dbReference type="PANTHER" id="PTHR13992:SF21">
    <property type="entry name" value="NUCLEAR RECEPTOR COREPRESSOR 2"/>
    <property type="match status" value="1"/>
</dbReference>
<dbReference type="CDD" id="cd00167">
    <property type="entry name" value="SANT"/>
    <property type="match status" value="1"/>
</dbReference>
<sequence>TVAECVLYYYLTKKNENYKSLVRRSYRRRGKSQSVWTFGLENRQLVWKTQRSQASPSGLREKTDDTSGEDNDEREAVASKGRKTANSQGRRKGRITRSMANEVNVEEAATPQQSAELASMELNESSRWTEEEMETAKKGLLEHGRNWSAIARMVGSKTVSQCKNFYFNYKKRQNLDELLQQHKLKMEKERSARRKKKKAPAAASEEAAFPPAAEDEEMEASGASGNEEEMAEEAEGSTGPQCPCSGTRSSLERPFTSLPAVRVGEVEEQKPPVAEEPAGDLGPAEEPGAPPEEPVPGTCQAEAEGPDASKGETETPPEGAPKAEKKEGGAGRAAAKGAGAPQDSDSSATCSADEVDEPEGGDKSRLLSLRPSLLTPAGDPRASASPQKPLDLKQLKQRAAAIPPIQVTKVLETPREDAAPPKSAVSAPTPPQHLQPESDTPPQPGSSPRGTSRSPVPPAEKEAEKPVFFPSFVAEAQKLPGEPPCWASGLPFPVPPREVIKASPHALDSSAFSYAPPGPGVRTTPMAPCTVSSNHPAAVAPLRGRGMSQLHVPYSEHAKAPVGPVTMGLPLAMDPKKLVPFSGVKQEQLSPRSQAGPPESLGVPTAQETSVLRGSALGSTPGGSITKGIPGTRLPSESAVTYRGSITHGTPADVPYKGAITRIIGEDSPSRLDRGREDGLPKGHVIYEGKKGHVLSYEGSVSASQCPKEDGRSSSGPPHEAAAPKRTYDMMEGRMGRALSAGIEGLMGRAIPPERHSPHHPKEPHHIRGSITQGIPRSYVEAQEDYLRREAKLLKREGTPPPRDLAEAYKTRPLEALGPLKLKPAHEGLVATVKEAGRSIHEIPREELRRTPELPLAPRPLKEGSITQPELGKPRQSPLAYEDHAAPFASHLPRGSPVTTREPTPRLQEGSLSSSKASQDRKLASTPREVAKSPQSTMPELHPHPLSPYEHLLRGVSGVDLYRGHIPLAFDPAAIPRGIPLDAGDCPGPTPSVQAGGLALSSPDYTQPTSPGIIDLSQVPHLPVLVPPTPGTAATAMDRLAYLPAAPQPFSSRHSGSPLSPGGPPHLTKPATTSSSEREREREKSLLTTTATVEHAPIWRP</sequence>
<accession>A0A3Q0DNJ9</accession>
<evidence type="ECO:0000313" key="6">
    <source>
        <dbReference type="Proteomes" id="UP000189704"/>
    </source>
</evidence>
<feature type="compositionally biased region" description="Basic and acidic residues" evidence="2">
    <location>
        <begin position="842"/>
        <end position="852"/>
    </location>
</feature>
<evidence type="ECO:0000259" key="5">
    <source>
        <dbReference type="PROSITE" id="PS51294"/>
    </source>
</evidence>
<feature type="region of interest" description="Disordered" evidence="2">
    <location>
        <begin position="700"/>
        <end position="724"/>
    </location>
</feature>
<dbReference type="PROSITE" id="PS50090">
    <property type="entry name" value="MYB_LIKE"/>
    <property type="match status" value="1"/>
</dbReference>
<dbReference type="Proteomes" id="UP000189704">
    <property type="component" value="Unplaced"/>
</dbReference>
<dbReference type="Gene3D" id="1.10.10.60">
    <property type="entry name" value="Homeodomain-like"/>
    <property type="match status" value="1"/>
</dbReference>
<keyword evidence="6" id="KW-1185">Reference proteome</keyword>
<dbReference type="PROSITE" id="PS51294">
    <property type="entry name" value="HTH_MYB"/>
    <property type="match status" value="1"/>
</dbReference>
<evidence type="ECO:0000259" key="4">
    <source>
        <dbReference type="PROSITE" id="PS51293"/>
    </source>
</evidence>
<dbReference type="GeneID" id="103251004"/>
<dbReference type="AlphaFoldDB" id="A0A3Q0DNJ9"/>
<dbReference type="SUPFAM" id="SSF46689">
    <property type="entry name" value="Homeodomain-like"/>
    <property type="match status" value="1"/>
</dbReference>
<dbReference type="InterPro" id="IPR051571">
    <property type="entry name" value="N-CoR_corepressor"/>
</dbReference>
<feature type="compositionally biased region" description="Polar residues" evidence="2">
    <location>
        <begin position="238"/>
        <end position="249"/>
    </location>
</feature>
<feature type="compositionally biased region" description="Pro residues" evidence="2">
    <location>
        <begin position="428"/>
        <end position="445"/>
    </location>
</feature>
<feature type="region of interest" description="Disordered" evidence="2">
    <location>
        <begin position="1046"/>
        <end position="1101"/>
    </location>
</feature>
<reference evidence="7" key="1">
    <citation type="submission" date="2025-08" db="UniProtKB">
        <authorList>
            <consortium name="RefSeq"/>
        </authorList>
    </citation>
    <scope>IDENTIFICATION</scope>
</reference>
<feature type="non-terminal residue" evidence="7">
    <location>
        <position position="1101"/>
    </location>
</feature>
<feature type="domain" description="Myb-like" evidence="3">
    <location>
        <begin position="126"/>
        <end position="170"/>
    </location>
</feature>
<evidence type="ECO:0000256" key="2">
    <source>
        <dbReference type="SAM" id="MobiDB-lite"/>
    </source>
</evidence>
<dbReference type="InterPro" id="IPR017884">
    <property type="entry name" value="SANT_dom"/>
</dbReference>
<feature type="compositionally biased region" description="Low complexity" evidence="2">
    <location>
        <begin position="332"/>
        <end position="341"/>
    </location>
</feature>
<dbReference type="GO" id="GO:0000785">
    <property type="term" value="C:chromatin"/>
    <property type="evidence" value="ECO:0007669"/>
    <property type="project" value="TreeGrafter"/>
</dbReference>
<dbReference type="RefSeq" id="XP_021564017.1">
    <property type="nucleotide sequence ID" value="XM_021708342.1"/>
</dbReference>
<feature type="compositionally biased region" description="Low complexity" evidence="2">
    <location>
        <begin position="1049"/>
        <end position="1060"/>
    </location>
</feature>
<comment type="similarity">
    <text evidence="1">Belongs to the N-CoR nuclear receptor corepressors family.</text>
</comment>
<dbReference type="GO" id="GO:0000122">
    <property type="term" value="P:negative regulation of transcription by RNA polymerase II"/>
    <property type="evidence" value="ECO:0007669"/>
    <property type="project" value="TreeGrafter"/>
</dbReference>
<feature type="region of interest" description="Disordered" evidence="2">
    <location>
        <begin position="49"/>
        <end position="95"/>
    </location>
</feature>
<evidence type="ECO:0000256" key="1">
    <source>
        <dbReference type="ARBA" id="ARBA00010097"/>
    </source>
</evidence>
<protein>
    <submittedName>
        <fullName evidence="7">LOW QUALITY PROTEIN: nuclear receptor corepressor 2-like</fullName>
    </submittedName>
</protein>
<evidence type="ECO:0000313" key="7">
    <source>
        <dbReference type="RefSeq" id="XP_021564017.1"/>
    </source>
</evidence>